<sequence>MFRNRRKSVVSIGDIPSLNEDYDEMAQSLRDPLFPANERWSDRISLWAGDMTTLQTDAIVNAANTSLLGGGGIDGAIHNAAGSQLLQECRGLKGCETGKAKITKGYNLPAKHVIHTVGPIGEKPDALKSCYNSVLDIVRDNKLSTVAFCCISTGIYGYDNGRAARVALETVRKWLDENHEDAMKIERIIFCVFLSKDDQIYRELLPLYFPKAKITSRSEQEKQEESESVVNAAKEDANKLSSAKAAPLETQAGDGSASTTAIAAASSNHDKAQSDLDSQGSGAPGHALEKTVRRSISEESLDKRKAEDDIVKTDTPNKKPGGSKRNSTDFENEGDTKP</sequence>
<dbReference type="GO" id="GO:0140293">
    <property type="term" value="F:ADP-ribosylglutamate hydrolase activity"/>
    <property type="evidence" value="ECO:0007669"/>
    <property type="project" value="TreeGrafter"/>
</dbReference>
<feature type="region of interest" description="Disordered" evidence="1">
    <location>
        <begin position="216"/>
        <end position="235"/>
    </location>
</feature>
<reference evidence="3" key="2">
    <citation type="journal article" date="2022" name="Microbiol. Resour. Announc.">
        <title>Whole-Genome Sequence of Entomortierella parvispora E1425, a Mucoromycotan Fungus Associated with Burkholderiaceae-Related Endosymbiotic Bacteria.</title>
        <authorList>
            <person name="Herlambang A."/>
            <person name="Guo Y."/>
            <person name="Takashima Y."/>
            <person name="Narisawa K."/>
            <person name="Ohta H."/>
            <person name="Nishizawa T."/>
        </authorList>
    </citation>
    <scope>NUCLEOTIDE SEQUENCE</scope>
    <source>
        <strain evidence="3">E1425</strain>
    </source>
</reference>
<feature type="compositionally biased region" description="Basic and acidic residues" evidence="1">
    <location>
        <begin position="216"/>
        <end position="225"/>
    </location>
</feature>
<feature type="compositionally biased region" description="Low complexity" evidence="1">
    <location>
        <begin position="256"/>
        <end position="267"/>
    </location>
</feature>
<evidence type="ECO:0000313" key="3">
    <source>
        <dbReference type="EMBL" id="GJJ76135.1"/>
    </source>
</evidence>
<feature type="compositionally biased region" description="Basic and acidic residues" evidence="1">
    <location>
        <begin position="287"/>
        <end position="317"/>
    </location>
</feature>
<dbReference type="GO" id="GO:0140291">
    <property type="term" value="P:peptidyl-glutamate ADP-deribosylation"/>
    <property type="evidence" value="ECO:0007669"/>
    <property type="project" value="TreeGrafter"/>
</dbReference>
<name>A0A9P3LZN4_9FUNG</name>
<protein>
    <submittedName>
        <fullName evidence="3">O-acetyl-ADP-ribose deacetylase</fullName>
    </submittedName>
</protein>
<comment type="caution">
    <text evidence="3">The sequence shown here is derived from an EMBL/GenBank/DDBJ whole genome shotgun (WGS) entry which is preliminary data.</text>
</comment>
<dbReference type="PROSITE" id="PS51154">
    <property type="entry name" value="MACRO"/>
    <property type="match status" value="1"/>
</dbReference>
<keyword evidence="4" id="KW-1185">Reference proteome</keyword>
<dbReference type="GO" id="GO:0006974">
    <property type="term" value="P:DNA damage response"/>
    <property type="evidence" value="ECO:0007669"/>
    <property type="project" value="TreeGrafter"/>
</dbReference>
<dbReference type="CDD" id="cd02908">
    <property type="entry name" value="Macro_OAADPr_deacetylase"/>
    <property type="match status" value="1"/>
</dbReference>
<dbReference type="Gene3D" id="3.40.220.10">
    <property type="entry name" value="Leucine Aminopeptidase, subunit E, domain 1"/>
    <property type="match status" value="1"/>
</dbReference>
<feature type="domain" description="Macro" evidence="2">
    <location>
        <begin position="31"/>
        <end position="209"/>
    </location>
</feature>
<dbReference type="EMBL" id="BQFW01000012">
    <property type="protein sequence ID" value="GJJ76135.1"/>
    <property type="molecule type" value="Genomic_DNA"/>
</dbReference>
<gene>
    <name evidence="3" type="ORF">EMPS_08494</name>
</gene>
<dbReference type="Pfam" id="PF01661">
    <property type="entry name" value="Macro"/>
    <property type="match status" value="1"/>
</dbReference>
<evidence type="ECO:0000313" key="4">
    <source>
        <dbReference type="Proteomes" id="UP000827284"/>
    </source>
</evidence>
<dbReference type="SMART" id="SM00506">
    <property type="entry name" value="A1pp"/>
    <property type="match status" value="1"/>
</dbReference>
<dbReference type="SUPFAM" id="SSF52949">
    <property type="entry name" value="Macro domain-like"/>
    <property type="match status" value="1"/>
</dbReference>
<reference evidence="3" key="1">
    <citation type="submission" date="2021-11" db="EMBL/GenBank/DDBJ databases">
        <authorList>
            <person name="Herlambang A."/>
            <person name="Guo Y."/>
            <person name="Takashima Y."/>
            <person name="Nishizawa T."/>
        </authorList>
    </citation>
    <scope>NUCLEOTIDE SEQUENCE</scope>
    <source>
        <strain evidence="3">E1425</strain>
    </source>
</reference>
<evidence type="ECO:0000259" key="2">
    <source>
        <dbReference type="PROSITE" id="PS51154"/>
    </source>
</evidence>
<dbReference type="OrthoDB" id="6077599at2759"/>
<feature type="region of interest" description="Disordered" evidence="1">
    <location>
        <begin position="240"/>
        <end position="338"/>
    </location>
</feature>
<evidence type="ECO:0000256" key="1">
    <source>
        <dbReference type="SAM" id="MobiDB-lite"/>
    </source>
</evidence>
<dbReference type="InterPro" id="IPR043472">
    <property type="entry name" value="Macro_dom-like"/>
</dbReference>
<dbReference type="AlphaFoldDB" id="A0A9P3LZN4"/>
<dbReference type="GO" id="GO:0042278">
    <property type="term" value="P:purine nucleoside metabolic process"/>
    <property type="evidence" value="ECO:0007669"/>
    <property type="project" value="TreeGrafter"/>
</dbReference>
<dbReference type="PANTHER" id="PTHR11106">
    <property type="entry name" value="GANGLIOSIDE INDUCED DIFFERENTIATION ASSOCIATED PROTEIN 2-RELATED"/>
    <property type="match status" value="1"/>
</dbReference>
<organism evidence="3 4">
    <name type="scientific">Entomortierella parvispora</name>
    <dbReference type="NCBI Taxonomy" id="205924"/>
    <lineage>
        <taxon>Eukaryota</taxon>
        <taxon>Fungi</taxon>
        <taxon>Fungi incertae sedis</taxon>
        <taxon>Mucoromycota</taxon>
        <taxon>Mortierellomycotina</taxon>
        <taxon>Mortierellomycetes</taxon>
        <taxon>Mortierellales</taxon>
        <taxon>Mortierellaceae</taxon>
        <taxon>Entomortierella</taxon>
    </lineage>
</organism>
<dbReference type="GO" id="GO:0005654">
    <property type="term" value="C:nucleoplasm"/>
    <property type="evidence" value="ECO:0007669"/>
    <property type="project" value="TreeGrafter"/>
</dbReference>
<dbReference type="InterPro" id="IPR002589">
    <property type="entry name" value="Macro_dom"/>
</dbReference>
<accession>A0A9P3LZN4</accession>
<proteinExistence type="predicted"/>
<dbReference type="Proteomes" id="UP000827284">
    <property type="component" value="Unassembled WGS sequence"/>
</dbReference>
<dbReference type="PANTHER" id="PTHR11106:SF27">
    <property type="entry name" value="MACRO DOMAIN-CONTAINING PROTEIN"/>
    <property type="match status" value="1"/>
</dbReference>